<keyword evidence="5 10" id="KW-0552">Olfaction</keyword>
<evidence type="ECO:0000256" key="10">
    <source>
        <dbReference type="RuleBase" id="RU351113"/>
    </source>
</evidence>
<dbReference type="Pfam" id="PF02949">
    <property type="entry name" value="7tm_6"/>
    <property type="match status" value="1"/>
</dbReference>
<keyword evidence="7 10" id="KW-0472">Membrane</keyword>
<keyword evidence="9 10" id="KW-0807">Transducer</keyword>
<comment type="caution">
    <text evidence="11">The sequence shown here is derived from an EMBL/GenBank/DDBJ whole genome shotgun (WGS) entry which is preliminary data.</text>
</comment>
<keyword evidence="6 10" id="KW-1133">Transmembrane helix</keyword>
<feature type="transmembrane region" description="Helical" evidence="10">
    <location>
        <begin position="43"/>
        <end position="66"/>
    </location>
</feature>
<keyword evidence="12" id="KW-1185">Reference proteome</keyword>
<gene>
    <name evidence="11" type="ORF">XYLVIOL_LOCUS2308</name>
</gene>
<name>A0ABP1N6R6_XYLVO</name>
<evidence type="ECO:0000256" key="6">
    <source>
        <dbReference type="ARBA" id="ARBA00022989"/>
    </source>
</evidence>
<keyword evidence="4 10" id="KW-0812">Transmembrane</keyword>
<dbReference type="PANTHER" id="PTHR21137">
    <property type="entry name" value="ODORANT RECEPTOR"/>
    <property type="match status" value="1"/>
</dbReference>
<evidence type="ECO:0000256" key="3">
    <source>
        <dbReference type="ARBA" id="ARBA00022606"/>
    </source>
</evidence>
<evidence type="ECO:0000256" key="5">
    <source>
        <dbReference type="ARBA" id="ARBA00022725"/>
    </source>
</evidence>
<keyword evidence="3 10" id="KW-0716">Sensory transduction</keyword>
<evidence type="ECO:0000256" key="9">
    <source>
        <dbReference type="ARBA" id="ARBA00023224"/>
    </source>
</evidence>
<keyword evidence="8 10" id="KW-0675">Receptor</keyword>
<dbReference type="EMBL" id="CAXAJV020001287">
    <property type="protein sequence ID" value="CAL7936669.1"/>
    <property type="molecule type" value="Genomic_DNA"/>
</dbReference>
<comment type="subcellular location">
    <subcellularLocation>
        <location evidence="1 10">Cell membrane</location>
        <topology evidence="1 10">Multi-pass membrane protein</topology>
    </subcellularLocation>
</comment>
<evidence type="ECO:0000256" key="8">
    <source>
        <dbReference type="ARBA" id="ARBA00023170"/>
    </source>
</evidence>
<dbReference type="Proteomes" id="UP001642520">
    <property type="component" value="Unassembled WGS sequence"/>
</dbReference>
<sequence>MRRIKTTDEELKHSLRFARSFLSVIGAWPEPIASPLLSTILDWFIIVFSYVIIMLVIVPGVLHITIREKIPKNQLKLLVPHLNAVSQVLKYTILLCRTNEFRKVLEEIRDDWFNAMESNRAIFRAKAKIGQNMVLIVAIVMYTSGICYRTLPLSKGRIVLPDNTTTRLLPCPSYFVFFNEQLTPYYEIIYVLQYLNGFLVYTILCGSVGAFALLSLHICSLLTILMNKMMELTDQSDVSEDAIQRKILDIVEYQAKIKRFMNDIEKITQYLCFVEIVVGTCSFCTSGYCLITEWEHSNATVIAIYLAFQALNGFAIFTMCYIGQLVIDESNNVRLTSITLNWYRFPMRKARSLIPVIIISSYPIKLTAGKVVDVSLNTFVDVMKAAVGYLNVLREAI</sequence>
<reference evidence="11 12" key="1">
    <citation type="submission" date="2024-08" db="EMBL/GenBank/DDBJ databases">
        <authorList>
            <person name="Will J Nash"/>
            <person name="Angela Man"/>
            <person name="Seanna McTaggart"/>
            <person name="Kendall Baker"/>
            <person name="Tom Barker"/>
            <person name="Leah Catchpole"/>
            <person name="Alex Durrant"/>
            <person name="Karim Gharbi"/>
            <person name="Naomi Irish"/>
            <person name="Gemy Kaithakottil"/>
            <person name="Debby Ku"/>
            <person name="Aaliyah Providence"/>
            <person name="Felix Shaw"/>
            <person name="David Swarbreck"/>
            <person name="Chris Watkins"/>
            <person name="Ann M. McCartney"/>
            <person name="Giulio Formenti"/>
            <person name="Alice Mouton"/>
            <person name="Noel Vella"/>
            <person name="Bjorn M von Reumont"/>
            <person name="Adriana Vella"/>
            <person name="Wilfried Haerty"/>
        </authorList>
    </citation>
    <scope>NUCLEOTIDE SEQUENCE [LARGE SCALE GENOMIC DNA]</scope>
</reference>
<dbReference type="InterPro" id="IPR004117">
    <property type="entry name" value="7tm6_olfct_rcpt"/>
</dbReference>
<keyword evidence="2" id="KW-1003">Cell membrane</keyword>
<feature type="transmembrane region" description="Helical" evidence="10">
    <location>
        <begin position="21"/>
        <end position="37"/>
    </location>
</feature>
<proteinExistence type="inferred from homology"/>
<comment type="caution">
    <text evidence="10">Lacks conserved residue(s) required for the propagation of feature annotation.</text>
</comment>
<evidence type="ECO:0000256" key="7">
    <source>
        <dbReference type="ARBA" id="ARBA00023136"/>
    </source>
</evidence>
<evidence type="ECO:0000256" key="4">
    <source>
        <dbReference type="ARBA" id="ARBA00022692"/>
    </source>
</evidence>
<organism evidence="11 12">
    <name type="scientific">Xylocopa violacea</name>
    <name type="common">Violet carpenter bee</name>
    <name type="synonym">Apis violacea</name>
    <dbReference type="NCBI Taxonomy" id="135666"/>
    <lineage>
        <taxon>Eukaryota</taxon>
        <taxon>Metazoa</taxon>
        <taxon>Ecdysozoa</taxon>
        <taxon>Arthropoda</taxon>
        <taxon>Hexapoda</taxon>
        <taxon>Insecta</taxon>
        <taxon>Pterygota</taxon>
        <taxon>Neoptera</taxon>
        <taxon>Endopterygota</taxon>
        <taxon>Hymenoptera</taxon>
        <taxon>Apocrita</taxon>
        <taxon>Aculeata</taxon>
        <taxon>Apoidea</taxon>
        <taxon>Anthophila</taxon>
        <taxon>Apidae</taxon>
        <taxon>Xylocopa</taxon>
        <taxon>Xylocopa</taxon>
    </lineage>
</organism>
<feature type="transmembrane region" description="Helical" evidence="10">
    <location>
        <begin position="198"/>
        <end position="225"/>
    </location>
</feature>
<dbReference type="PANTHER" id="PTHR21137:SF35">
    <property type="entry name" value="ODORANT RECEPTOR 19A-RELATED"/>
    <property type="match status" value="1"/>
</dbReference>
<feature type="transmembrane region" description="Helical" evidence="10">
    <location>
        <begin position="267"/>
        <end position="291"/>
    </location>
</feature>
<comment type="similarity">
    <text evidence="10">Belongs to the insect chemoreceptor superfamily. Heteromeric odorant receptor channel (TC 1.A.69) family.</text>
</comment>
<protein>
    <recommendedName>
        <fullName evidence="10">Odorant receptor</fullName>
    </recommendedName>
</protein>
<accession>A0ABP1N6R6</accession>
<feature type="transmembrane region" description="Helical" evidence="10">
    <location>
        <begin position="133"/>
        <end position="151"/>
    </location>
</feature>
<evidence type="ECO:0000256" key="2">
    <source>
        <dbReference type="ARBA" id="ARBA00022475"/>
    </source>
</evidence>
<evidence type="ECO:0000313" key="11">
    <source>
        <dbReference type="EMBL" id="CAL7936669.1"/>
    </source>
</evidence>
<evidence type="ECO:0000256" key="1">
    <source>
        <dbReference type="ARBA" id="ARBA00004651"/>
    </source>
</evidence>
<evidence type="ECO:0000313" key="12">
    <source>
        <dbReference type="Proteomes" id="UP001642520"/>
    </source>
</evidence>
<feature type="transmembrane region" description="Helical" evidence="10">
    <location>
        <begin position="303"/>
        <end position="327"/>
    </location>
</feature>